<dbReference type="OrthoDB" id="6522263at2"/>
<accession>A0A2P5GVE6</accession>
<dbReference type="Proteomes" id="UP000237073">
    <property type="component" value="Unassembled WGS sequence"/>
</dbReference>
<keyword evidence="3" id="KW-1185">Reference proteome</keyword>
<dbReference type="InterPro" id="IPR054440">
    <property type="entry name" value="Gp32-like"/>
</dbReference>
<dbReference type="Proteomes" id="UP000247005">
    <property type="component" value="Unassembled WGS sequence"/>
</dbReference>
<reference evidence="3 4" key="1">
    <citation type="submission" date="2018-01" db="EMBL/GenBank/DDBJ databases">
        <title>Superficieibacter electus gen. nov., sp. nov., an extended-spectrum beta-lactamase possessing member of the Enterobacteriaceae family, isolated from intensive care unit surfaces.</title>
        <authorList>
            <person name="Potter R.F."/>
            <person name="D'Souza A.W."/>
        </authorList>
    </citation>
    <scope>NUCLEOTIDE SEQUENCE [LARGE SCALE GENOMIC DNA]</scope>
    <source>
        <strain evidence="2 4">BP-1</strain>
        <strain evidence="1 3">BP-2</strain>
    </source>
</reference>
<dbReference type="Pfam" id="PF22764">
    <property type="entry name" value="E217_Gp32"/>
    <property type="match status" value="1"/>
</dbReference>
<evidence type="ECO:0000313" key="3">
    <source>
        <dbReference type="Proteomes" id="UP000237073"/>
    </source>
</evidence>
<gene>
    <name evidence="2" type="ORF">CHU32_03565</name>
    <name evidence="1" type="ORF">CHU33_19850</name>
</gene>
<dbReference type="AlphaFoldDB" id="A0A2P5GVE6"/>
<comment type="caution">
    <text evidence="2">The sequence shown here is derived from an EMBL/GenBank/DDBJ whole genome shotgun (WGS) entry which is preliminary data.</text>
</comment>
<proteinExistence type="predicted"/>
<evidence type="ECO:0000313" key="2">
    <source>
        <dbReference type="EMBL" id="POP50514.1"/>
    </source>
</evidence>
<organism evidence="2 4">
    <name type="scientific">Superficieibacter electus</name>
    <dbReference type="NCBI Taxonomy" id="2022662"/>
    <lineage>
        <taxon>Bacteria</taxon>
        <taxon>Pseudomonadati</taxon>
        <taxon>Pseudomonadota</taxon>
        <taxon>Gammaproteobacteria</taxon>
        <taxon>Enterobacterales</taxon>
        <taxon>Enterobacteriaceae</taxon>
        <taxon>Superficieibacter</taxon>
    </lineage>
</organism>
<evidence type="ECO:0000313" key="1">
    <source>
        <dbReference type="EMBL" id="POP42325.1"/>
    </source>
</evidence>
<dbReference type="RefSeq" id="WP_103677795.1">
    <property type="nucleotide sequence ID" value="NZ_PQGD01000002.1"/>
</dbReference>
<sequence>MEDISGVGLRVTVVASNTFPSGITITQFADDADPFDIPSMQIADKAMGLNGDLITWSKASPLTPTLNVIPGSDDDKNLQVLAEANRVAKGKRSALDIITMTVIYPDDSGATYTNGKLTDSMPGKGVSSAGRFKTNAYIFAFENRTTF</sequence>
<evidence type="ECO:0008006" key="5">
    <source>
        <dbReference type="Google" id="ProtNLM"/>
    </source>
</evidence>
<name>A0A2P5GVE6_9ENTR</name>
<protein>
    <recommendedName>
        <fullName evidence="5">Phage tail protein</fullName>
    </recommendedName>
</protein>
<dbReference type="EMBL" id="PQGD01000002">
    <property type="protein sequence ID" value="POP50514.1"/>
    <property type="molecule type" value="Genomic_DNA"/>
</dbReference>
<dbReference type="EMBL" id="PQGE01000020">
    <property type="protein sequence ID" value="POP42325.1"/>
    <property type="molecule type" value="Genomic_DNA"/>
</dbReference>
<evidence type="ECO:0000313" key="4">
    <source>
        <dbReference type="Proteomes" id="UP000247005"/>
    </source>
</evidence>